<dbReference type="OrthoDB" id="432970at2759"/>
<keyword evidence="7" id="KW-1185">Reference proteome</keyword>
<evidence type="ECO:0000256" key="3">
    <source>
        <dbReference type="ARBA" id="ARBA00022833"/>
    </source>
</evidence>
<name>A0A4Y7R935_COPMI</name>
<feature type="domain" description="MYND-type" evidence="5">
    <location>
        <begin position="43"/>
        <end position="86"/>
    </location>
</feature>
<dbReference type="EMBL" id="QPFP01000604">
    <property type="protein sequence ID" value="TEB05150.1"/>
    <property type="molecule type" value="Genomic_DNA"/>
</dbReference>
<protein>
    <recommendedName>
        <fullName evidence="5">MYND-type domain-containing protein</fullName>
    </recommendedName>
</protein>
<gene>
    <name evidence="6" type="ORF">FA13DRAFT_1265039</name>
</gene>
<dbReference type="Proteomes" id="UP000298030">
    <property type="component" value="Unassembled WGS sequence"/>
</dbReference>
<sequence length="193" mass="22108">MVTMGVSASRLERLGKVFWRVVLDRGSLYMKLEGTDYLNICDNISCERTVDKQECTSRQCSGCSSVMYCSQSCQSLDWDAFHRAECLDARAHYLKQKEAGTSYSHRSRAFHAKYIEKRYRDRIRVVTDAVNGGRGINTFYPLLDCSSLEEPLKLLDICDSRKETWLSRPGTTFVQGYLEPALPLLWRPMPRAG</sequence>
<keyword evidence="1" id="KW-0479">Metal-binding</keyword>
<dbReference type="PROSITE" id="PS50865">
    <property type="entry name" value="ZF_MYND_2"/>
    <property type="match status" value="1"/>
</dbReference>
<comment type="caution">
    <text evidence="6">The sequence shown here is derived from an EMBL/GenBank/DDBJ whole genome shotgun (WGS) entry which is preliminary data.</text>
</comment>
<dbReference type="GO" id="GO:0008270">
    <property type="term" value="F:zinc ion binding"/>
    <property type="evidence" value="ECO:0007669"/>
    <property type="project" value="UniProtKB-KW"/>
</dbReference>
<keyword evidence="2 4" id="KW-0863">Zinc-finger</keyword>
<organism evidence="6 7">
    <name type="scientific">Coprinellus micaceus</name>
    <name type="common">Glistening ink-cap mushroom</name>
    <name type="synonym">Coprinus micaceus</name>
    <dbReference type="NCBI Taxonomy" id="71717"/>
    <lineage>
        <taxon>Eukaryota</taxon>
        <taxon>Fungi</taxon>
        <taxon>Dikarya</taxon>
        <taxon>Basidiomycota</taxon>
        <taxon>Agaricomycotina</taxon>
        <taxon>Agaricomycetes</taxon>
        <taxon>Agaricomycetidae</taxon>
        <taxon>Agaricales</taxon>
        <taxon>Agaricineae</taxon>
        <taxon>Psathyrellaceae</taxon>
        <taxon>Coprinellus</taxon>
    </lineage>
</organism>
<dbReference type="InterPro" id="IPR002893">
    <property type="entry name" value="Znf_MYND"/>
</dbReference>
<evidence type="ECO:0000313" key="6">
    <source>
        <dbReference type="EMBL" id="TEB05150.1"/>
    </source>
</evidence>
<keyword evidence="3" id="KW-0862">Zinc</keyword>
<evidence type="ECO:0000256" key="2">
    <source>
        <dbReference type="ARBA" id="ARBA00022771"/>
    </source>
</evidence>
<dbReference type="AlphaFoldDB" id="A0A4Y7R935"/>
<evidence type="ECO:0000256" key="4">
    <source>
        <dbReference type="PROSITE-ProRule" id="PRU00134"/>
    </source>
</evidence>
<accession>A0A4Y7R935</accession>
<reference evidence="6 7" key="1">
    <citation type="journal article" date="2019" name="Nat. Ecol. Evol.">
        <title>Megaphylogeny resolves global patterns of mushroom evolution.</title>
        <authorList>
            <person name="Varga T."/>
            <person name="Krizsan K."/>
            <person name="Foldi C."/>
            <person name="Dima B."/>
            <person name="Sanchez-Garcia M."/>
            <person name="Sanchez-Ramirez S."/>
            <person name="Szollosi G.J."/>
            <person name="Szarkandi J.G."/>
            <person name="Papp V."/>
            <person name="Albert L."/>
            <person name="Andreopoulos W."/>
            <person name="Angelini C."/>
            <person name="Antonin V."/>
            <person name="Barry K.W."/>
            <person name="Bougher N.L."/>
            <person name="Buchanan P."/>
            <person name="Buyck B."/>
            <person name="Bense V."/>
            <person name="Catcheside P."/>
            <person name="Chovatia M."/>
            <person name="Cooper J."/>
            <person name="Damon W."/>
            <person name="Desjardin D."/>
            <person name="Finy P."/>
            <person name="Geml J."/>
            <person name="Haridas S."/>
            <person name="Hughes K."/>
            <person name="Justo A."/>
            <person name="Karasinski D."/>
            <person name="Kautmanova I."/>
            <person name="Kiss B."/>
            <person name="Kocsube S."/>
            <person name="Kotiranta H."/>
            <person name="LaButti K.M."/>
            <person name="Lechner B.E."/>
            <person name="Liimatainen K."/>
            <person name="Lipzen A."/>
            <person name="Lukacs Z."/>
            <person name="Mihaltcheva S."/>
            <person name="Morgado L.N."/>
            <person name="Niskanen T."/>
            <person name="Noordeloos M.E."/>
            <person name="Ohm R.A."/>
            <person name="Ortiz-Santana B."/>
            <person name="Ovrebo C."/>
            <person name="Racz N."/>
            <person name="Riley R."/>
            <person name="Savchenko A."/>
            <person name="Shiryaev A."/>
            <person name="Soop K."/>
            <person name="Spirin V."/>
            <person name="Szebenyi C."/>
            <person name="Tomsovsky M."/>
            <person name="Tulloss R.E."/>
            <person name="Uehling J."/>
            <person name="Grigoriev I.V."/>
            <person name="Vagvolgyi C."/>
            <person name="Papp T."/>
            <person name="Martin F.M."/>
            <person name="Miettinen O."/>
            <person name="Hibbett D.S."/>
            <person name="Nagy L.G."/>
        </authorList>
    </citation>
    <scope>NUCLEOTIDE SEQUENCE [LARGE SCALE GENOMIC DNA]</scope>
    <source>
        <strain evidence="6 7">FP101781</strain>
    </source>
</reference>
<evidence type="ECO:0000256" key="1">
    <source>
        <dbReference type="ARBA" id="ARBA00022723"/>
    </source>
</evidence>
<dbReference type="SUPFAM" id="SSF144232">
    <property type="entry name" value="HIT/MYND zinc finger-like"/>
    <property type="match status" value="1"/>
</dbReference>
<evidence type="ECO:0000259" key="5">
    <source>
        <dbReference type="PROSITE" id="PS50865"/>
    </source>
</evidence>
<dbReference type="Pfam" id="PF01753">
    <property type="entry name" value="zf-MYND"/>
    <property type="match status" value="1"/>
</dbReference>
<proteinExistence type="predicted"/>
<evidence type="ECO:0000313" key="7">
    <source>
        <dbReference type="Proteomes" id="UP000298030"/>
    </source>
</evidence>
<dbReference type="Gene3D" id="6.10.140.2220">
    <property type="match status" value="1"/>
</dbReference>